<organism evidence="2 3">
    <name type="scientific">Rhamnella rubrinervis</name>
    <dbReference type="NCBI Taxonomy" id="2594499"/>
    <lineage>
        <taxon>Eukaryota</taxon>
        <taxon>Viridiplantae</taxon>
        <taxon>Streptophyta</taxon>
        <taxon>Embryophyta</taxon>
        <taxon>Tracheophyta</taxon>
        <taxon>Spermatophyta</taxon>
        <taxon>Magnoliopsida</taxon>
        <taxon>eudicotyledons</taxon>
        <taxon>Gunneridae</taxon>
        <taxon>Pentapetalae</taxon>
        <taxon>rosids</taxon>
        <taxon>fabids</taxon>
        <taxon>Rosales</taxon>
        <taxon>Rhamnaceae</taxon>
        <taxon>rhamnoid group</taxon>
        <taxon>Rhamneae</taxon>
        <taxon>Rhamnella</taxon>
    </lineage>
</organism>
<keyword evidence="3" id="KW-1185">Reference proteome</keyword>
<dbReference type="GO" id="GO:0046983">
    <property type="term" value="F:protein dimerization activity"/>
    <property type="evidence" value="ECO:0007669"/>
    <property type="project" value="InterPro"/>
</dbReference>
<accession>A0A8K0HAW4</accession>
<evidence type="ECO:0000313" key="2">
    <source>
        <dbReference type="EMBL" id="KAF3448961.1"/>
    </source>
</evidence>
<dbReference type="AlphaFoldDB" id="A0A8K0HAW4"/>
<dbReference type="OrthoDB" id="1165244at2759"/>
<evidence type="ECO:0000313" key="3">
    <source>
        <dbReference type="Proteomes" id="UP000796880"/>
    </source>
</evidence>
<dbReference type="EMBL" id="VOIH02000004">
    <property type="protein sequence ID" value="KAF3448961.1"/>
    <property type="molecule type" value="Genomic_DNA"/>
</dbReference>
<evidence type="ECO:0000259" key="1">
    <source>
        <dbReference type="Pfam" id="PF05699"/>
    </source>
</evidence>
<dbReference type="PANTHER" id="PTHR45749">
    <property type="match status" value="1"/>
</dbReference>
<reference evidence="2" key="1">
    <citation type="submission" date="2020-03" db="EMBL/GenBank/DDBJ databases">
        <title>A high-quality chromosome-level genome assembly of a woody plant with both climbing and erect habits, Rhamnella rubrinervis.</title>
        <authorList>
            <person name="Lu Z."/>
            <person name="Yang Y."/>
            <person name="Zhu X."/>
            <person name="Sun Y."/>
        </authorList>
    </citation>
    <scope>NUCLEOTIDE SEQUENCE</scope>
    <source>
        <strain evidence="2">BYM</strain>
        <tissue evidence="2">Leaf</tissue>
    </source>
</reference>
<name>A0A8K0HAW4_9ROSA</name>
<comment type="caution">
    <text evidence="2">The sequence shown here is derived from an EMBL/GenBank/DDBJ whole genome shotgun (WGS) entry which is preliminary data.</text>
</comment>
<sequence>MSFIVRYADVLASPVKIEEFFLAFLKVDDTSEEGLFGEFLNVLKSLKLDIGDLRGQGYDNSSNMKGKHKGVQKRVLESKDMAIDAAITHLKALISFFENYRESGFESEFLKHNTEFDIDGKELFYELILLTIPVTVASAERSFLKLKLIKSYLRSTMSQKRLNGLAMMSIEKDILKQIDCNSVAHSGQFGSHNDYQDVKVAGSSKNLIDLDEVESPFTEEILLAPLPRKFIMPQFSPYNGSRDLIEHLES</sequence>
<proteinExistence type="predicted"/>
<protein>
    <recommendedName>
        <fullName evidence="1">HAT C-terminal dimerisation domain-containing protein</fullName>
    </recommendedName>
</protein>
<dbReference type="Proteomes" id="UP000796880">
    <property type="component" value="Unassembled WGS sequence"/>
</dbReference>
<dbReference type="Pfam" id="PF05699">
    <property type="entry name" value="Dimer_Tnp_hAT"/>
    <property type="match status" value="1"/>
</dbReference>
<gene>
    <name evidence="2" type="ORF">FNV43_RR09682</name>
</gene>
<dbReference type="PANTHER" id="PTHR45749:SF35">
    <property type="entry name" value="AC-LIKE TRANSPOSASE-RELATED"/>
    <property type="match status" value="1"/>
</dbReference>
<dbReference type="InterPro" id="IPR008906">
    <property type="entry name" value="HATC_C_dom"/>
</dbReference>
<feature type="domain" description="HAT C-terminal dimerisation" evidence="1">
    <location>
        <begin position="128"/>
        <end position="173"/>
    </location>
</feature>